<reference evidence="2 3" key="1">
    <citation type="journal article" date="2014" name="PLoS Genet.">
        <title>Analysis of the Phlebiopsis gigantea genome, transcriptome and secretome provides insight into its pioneer colonization strategies of wood.</title>
        <authorList>
            <person name="Hori C."/>
            <person name="Ishida T."/>
            <person name="Igarashi K."/>
            <person name="Samejima M."/>
            <person name="Suzuki H."/>
            <person name="Master E."/>
            <person name="Ferreira P."/>
            <person name="Ruiz-Duenas F.J."/>
            <person name="Held B."/>
            <person name="Canessa P."/>
            <person name="Larrondo L.F."/>
            <person name="Schmoll M."/>
            <person name="Druzhinina I.S."/>
            <person name="Kubicek C.P."/>
            <person name="Gaskell J.A."/>
            <person name="Kersten P."/>
            <person name="St John F."/>
            <person name="Glasner J."/>
            <person name="Sabat G."/>
            <person name="Splinter BonDurant S."/>
            <person name="Syed K."/>
            <person name="Yadav J."/>
            <person name="Mgbeahuruike A.C."/>
            <person name="Kovalchuk A."/>
            <person name="Asiegbu F.O."/>
            <person name="Lackner G."/>
            <person name="Hoffmeister D."/>
            <person name="Rencoret J."/>
            <person name="Gutierrez A."/>
            <person name="Sun H."/>
            <person name="Lindquist E."/>
            <person name="Barry K."/>
            <person name="Riley R."/>
            <person name="Grigoriev I.V."/>
            <person name="Henrissat B."/>
            <person name="Kues U."/>
            <person name="Berka R.M."/>
            <person name="Martinez A.T."/>
            <person name="Covert S.F."/>
            <person name="Blanchette R.A."/>
            <person name="Cullen D."/>
        </authorList>
    </citation>
    <scope>NUCLEOTIDE SEQUENCE [LARGE SCALE GENOMIC DNA]</scope>
    <source>
        <strain evidence="2 3">11061_1 CR5-6</strain>
    </source>
</reference>
<dbReference type="OrthoDB" id="3248421at2759"/>
<proteinExistence type="predicted"/>
<protein>
    <submittedName>
        <fullName evidence="2">Uncharacterized protein</fullName>
    </submittedName>
</protein>
<name>A0A0C3SB84_PHLG1</name>
<dbReference type="EMBL" id="KN840492">
    <property type="protein sequence ID" value="KIP07725.1"/>
    <property type="molecule type" value="Genomic_DNA"/>
</dbReference>
<accession>A0A0C3SB84</accession>
<feature type="region of interest" description="Disordered" evidence="1">
    <location>
        <begin position="248"/>
        <end position="274"/>
    </location>
</feature>
<keyword evidence="3" id="KW-1185">Reference proteome</keyword>
<evidence type="ECO:0000256" key="1">
    <source>
        <dbReference type="SAM" id="MobiDB-lite"/>
    </source>
</evidence>
<dbReference type="Proteomes" id="UP000053257">
    <property type="component" value="Unassembled WGS sequence"/>
</dbReference>
<feature type="region of interest" description="Disordered" evidence="1">
    <location>
        <begin position="627"/>
        <end position="653"/>
    </location>
</feature>
<feature type="region of interest" description="Disordered" evidence="1">
    <location>
        <begin position="562"/>
        <end position="609"/>
    </location>
</feature>
<feature type="region of interest" description="Disordered" evidence="1">
    <location>
        <begin position="104"/>
        <end position="232"/>
    </location>
</feature>
<sequence>MAYQYGVGGTSPIMPPSHSPIQRAVTPSVPIPGAQAGPIQPGSITYTTTTDVSGQVVYHPFKAVPATYETPQGLVTGIQWVPAEATRMLPMGATPATADILASFQRPGSTGSYRDDWQREDDRRRRKDEDRDYRREEKDRRRLEREEDRLEKEIRRAREREREERDSHRKSGYGYERDLDRSMRDLDLREREKEREYENAKARSRTGSMYGDPNAAYGASPAPGAGYAAGGYPASTYGAPGTTAPYPQGGGAYAQGRPASPYQPGGGVYAQGRPASPYQPGGVIPGRPVTPIYAPTVAQPRAASPYQIPGALPRAASPYQIPGALPRAASPYQVPQGPPPRSASPYQQPRSASPYAPPGVLPVNTSPYQSTVTPGTIYPPNHVLAGQPVGGRPLSRAPSPVPGAYGAPAGGYGYGAQQPAYGAAQGGAYGAPGLPQAVTTEQQPMPAPEGFSRPPNLAQPYTRFDTFKCADMDDFFEQIPRMPLVLVPHDVYHDDWIRMMSDLALAWSGKLPVPEYTRDGRPPKRTVLASDLIDLWNTSFFLKRGVEVVLYKGRERRTGRNAGTVDVHLPGLDAAGLSDSSEDDSSSSEDDDEDRGDRHRYGAYGGAYGRQQEAALAELQEAKRLRRERKRLEKKRRRQEKKQRRKQKEADRKYSLYITCVQPEL</sequence>
<dbReference type="HOGENOM" id="CLU_023581_0_0_1"/>
<feature type="compositionally biased region" description="Acidic residues" evidence="1">
    <location>
        <begin position="580"/>
        <end position="594"/>
    </location>
</feature>
<gene>
    <name evidence="2" type="ORF">PHLGIDRAFT_127491</name>
</gene>
<dbReference type="STRING" id="745531.A0A0C3SB84"/>
<feature type="compositionally biased region" description="Basic residues" evidence="1">
    <location>
        <begin position="627"/>
        <end position="647"/>
    </location>
</feature>
<dbReference type="AlphaFoldDB" id="A0A0C3SB84"/>
<feature type="compositionally biased region" description="Basic and acidic residues" evidence="1">
    <location>
        <begin position="113"/>
        <end position="201"/>
    </location>
</feature>
<feature type="region of interest" description="Disordered" evidence="1">
    <location>
        <begin position="322"/>
        <end position="375"/>
    </location>
</feature>
<feature type="compositionally biased region" description="Low complexity" evidence="1">
    <location>
        <begin position="215"/>
        <end position="232"/>
    </location>
</feature>
<feature type="compositionally biased region" description="Polar residues" evidence="1">
    <location>
        <begin position="363"/>
        <end position="374"/>
    </location>
</feature>
<evidence type="ECO:0000313" key="2">
    <source>
        <dbReference type="EMBL" id="KIP07725.1"/>
    </source>
</evidence>
<evidence type="ECO:0000313" key="3">
    <source>
        <dbReference type="Proteomes" id="UP000053257"/>
    </source>
</evidence>
<organism evidence="2 3">
    <name type="scientific">Phlebiopsis gigantea (strain 11061_1 CR5-6)</name>
    <name type="common">White-rot fungus</name>
    <name type="synonym">Peniophora gigantea</name>
    <dbReference type="NCBI Taxonomy" id="745531"/>
    <lineage>
        <taxon>Eukaryota</taxon>
        <taxon>Fungi</taxon>
        <taxon>Dikarya</taxon>
        <taxon>Basidiomycota</taxon>
        <taxon>Agaricomycotina</taxon>
        <taxon>Agaricomycetes</taxon>
        <taxon>Polyporales</taxon>
        <taxon>Phanerochaetaceae</taxon>
        <taxon>Phlebiopsis</taxon>
    </lineage>
</organism>